<feature type="compositionally biased region" description="Polar residues" evidence="1">
    <location>
        <begin position="115"/>
        <end position="124"/>
    </location>
</feature>
<evidence type="ECO:0000256" key="1">
    <source>
        <dbReference type="SAM" id="MobiDB-lite"/>
    </source>
</evidence>
<feature type="compositionally biased region" description="Basic and acidic residues" evidence="1">
    <location>
        <begin position="104"/>
        <end position="113"/>
    </location>
</feature>
<feature type="compositionally biased region" description="Polar residues" evidence="1">
    <location>
        <begin position="148"/>
        <end position="160"/>
    </location>
</feature>
<organism evidence="2 3">
    <name type="scientific">Phyllosticta citrichinensis</name>
    <dbReference type="NCBI Taxonomy" id="1130410"/>
    <lineage>
        <taxon>Eukaryota</taxon>
        <taxon>Fungi</taxon>
        <taxon>Dikarya</taxon>
        <taxon>Ascomycota</taxon>
        <taxon>Pezizomycotina</taxon>
        <taxon>Dothideomycetes</taxon>
        <taxon>Dothideomycetes incertae sedis</taxon>
        <taxon>Botryosphaeriales</taxon>
        <taxon>Phyllostictaceae</taxon>
        <taxon>Phyllosticta</taxon>
    </lineage>
</organism>
<dbReference type="Proteomes" id="UP001456524">
    <property type="component" value="Unassembled WGS sequence"/>
</dbReference>
<proteinExistence type="predicted"/>
<comment type="caution">
    <text evidence="2">The sequence shown here is derived from an EMBL/GenBank/DDBJ whole genome shotgun (WGS) entry which is preliminary data.</text>
</comment>
<reference evidence="2 3" key="1">
    <citation type="journal article" date="2022" name="G3 (Bethesda)">
        <title>Enemy or ally: a genomic approach to elucidate the lifestyle of Phyllosticta citrichinaensis.</title>
        <authorList>
            <person name="Buijs V.A."/>
            <person name="Groenewald J.Z."/>
            <person name="Haridas S."/>
            <person name="LaButti K.M."/>
            <person name="Lipzen A."/>
            <person name="Martin F.M."/>
            <person name="Barry K."/>
            <person name="Grigoriev I.V."/>
            <person name="Crous P.W."/>
            <person name="Seidl M.F."/>
        </authorList>
    </citation>
    <scope>NUCLEOTIDE SEQUENCE [LARGE SCALE GENOMIC DNA]</scope>
    <source>
        <strain evidence="2 3">CBS 129764</strain>
    </source>
</reference>
<sequence>MKLAPKWTLWATGLSCPQIATRVEPLPRDPRVWSFRAALRMQRLSAPSRALGNKISLTTSNVERSFYDLLRSEKRPSDRKHVKSDELSEIDVGATQPETLDQDALDHTSHPEIDNNFSSPSRQKSPFLESTGDLTSSPAGDHAKLSARRTSTNDIMQPESTPYDFCITTKLPSVRPLPPEYAPTSKQEPYRPYYRTEEEVVNEQFAKLLKQTNGGVVDLEEDTPSRSYKPAFLPPPPEELTVEELIESISISGYWQMTAEKVTLLESFFSADKMQQMEEDVAGVKLDRSDVARIVQMALALVYLEKRLG</sequence>
<dbReference type="EMBL" id="JBBWUH010000004">
    <property type="protein sequence ID" value="KAK8169907.1"/>
    <property type="molecule type" value="Genomic_DNA"/>
</dbReference>
<feature type="region of interest" description="Disordered" evidence="1">
    <location>
        <begin position="74"/>
        <end position="161"/>
    </location>
</feature>
<evidence type="ECO:0000313" key="3">
    <source>
        <dbReference type="Proteomes" id="UP001456524"/>
    </source>
</evidence>
<protein>
    <submittedName>
        <fullName evidence="2">Uncharacterized protein</fullName>
    </submittedName>
</protein>
<name>A0ABR1XX77_9PEZI</name>
<evidence type="ECO:0000313" key="2">
    <source>
        <dbReference type="EMBL" id="KAK8169907.1"/>
    </source>
</evidence>
<gene>
    <name evidence="2" type="ORF">IWX90DRAFT_501940</name>
</gene>
<accession>A0ABR1XX77</accession>
<keyword evidence="3" id="KW-1185">Reference proteome</keyword>